<dbReference type="EMBL" id="SSHJ02000006">
    <property type="protein sequence ID" value="MFN0255926.1"/>
    <property type="molecule type" value="Genomic_DNA"/>
</dbReference>
<gene>
    <name evidence="2" type="ORF">E6A44_010110</name>
</gene>
<evidence type="ECO:0000259" key="1">
    <source>
        <dbReference type="Pfam" id="PF03807"/>
    </source>
</evidence>
<dbReference type="Proteomes" id="UP001517247">
    <property type="component" value="Unassembled WGS sequence"/>
</dbReference>
<dbReference type="InterPro" id="IPR028939">
    <property type="entry name" value="P5C_Rdtase_cat_N"/>
</dbReference>
<evidence type="ECO:0000313" key="2">
    <source>
        <dbReference type="EMBL" id="MFN0255926.1"/>
    </source>
</evidence>
<sequence length="273" mass="30536">MEIKTVSILGCGWFGLAFAKVLVNKGYNVKGSTTSMEKLADLKSVGIQPYLFNLSEAADLPSEFFDTDVLFVSVPPRAKTDQAQNYAEKLQRVAQSALKRTKQIVFISSTGVFEDGNFEVDENSQPNPVSAAGKALLEAENLWENYPQFTTTIIRFAGLIGPKRNLAKFFAGKMDIPNAKAPINLIALEDCIGLCLRLLETQQFGGVYHGVSPHHPTRETFYTQLCEVSGMEKPMFKNELLDWKQINSVNVTDKLGYTFEVQNWFEWMEAAEI</sequence>
<keyword evidence="2" id="KW-0560">Oxidoreductase</keyword>
<comment type="caution">
    <text evidence="2">The sequence shown here is derived from an EMBL/GenBank/DDBJ whole genome shotgun (WGS) entry which is preliminary data.</text>
</comment>
<accession>A0ABW9J5W0</accession>
<keyword evidence="3" id="KW-1185">Reference proteome</keyword>
<reference evidence="2 3" key="1">
    <citation type="submission" date="2024-12" db="EMBL/GenBank/DDBJ databases">
        <authorList>
            <person name="Hu S."/>
        </authorList>
    </citation>
    <scope>NUCLEOTIDE SEQUENCE [LARGE SCALE GENOMIC DNA]</scope>
    <source>
        <strain evidence="2 3">THG-T11</strain>
    </source>
</reference>
<dbReference type="GO" id="GO:0033711">
    <property type="term" value="F:4-phosphoerythronate dehydrogenase activity"/>
    <property type="evidence" value="ECO:0007669"/>
    <property type="project" value="UniProtKB-EC"/>
</dbReference>
<proteinExistence type="predicted"/>
<dbReference type="PANTHER" id="PTHR48079:SF6">
    <property type="entry name" value="NAD(P)-BINDING DOMAIN-CONTAINING PROTEIN-RELATED"/>
    <property type="match status" value="1"/>
</dbReference>
<dbReference type="InterPro" id="IPR051783">
    <property type="entry name" value="NAD(P)-dependent_oxidoreduct"/>
</dbReference>
<evidence type="ECO:0000313" key="3">
    <source>
        <dbReference type="Proteomes" id="UP001517247"/>
    </source>
</evidence>
<dbReference type="PANTHER" id="PTHR48079">
    <property type="entry name" value="PROTEIN YEEZ"/>
    <property type="match status" value="1"/>
</dbReference>
<dbReference type="CDD" id="cd05266">
    <property type="entry name" value="SDR_a4"/>
    <property type="match status" value="1"/>
</dbReference>
<organism evidence="2 3">
    <name type="scientific">Pedobacter ureilyticus</name>
    <dbReference type="NCBI Taxonomy" id="1393051"/>
    <lineage>
        <taxon>Bacteria</taxon>
        <taxon>Pseudomonadati</taxon>
        <taxon>Bacteroidota</taxon>
        <taxon>Sphingobacteriia</taxon>
        <taxon>Sphingobacteriales</taxon>
        <taxon>Sphingobacteriaceae</taxon>
        <taxon>Pedobacter</taxon>
    </lineage>
</organism>
<dbReference type="EC" id="1.1.1.290" evidence="2"/>
<feature type="domain" description="Pyrroline-5-carboxylate reductase catalytic N-terminal" evidence="1">
    <location>
        <begin position="6"/>
        <end position="86"/>
    </location>
</feature>
<protein>
    <submittedName>
        <fullName evidence="2">SDR family oxidoreductase</fullName>
        <ecNumber evidence="2">1.1.1.290</ecNumber>
    </submittedName>
</protein>
<dbReference type="InterPro" id="IPR036291">
    <property type="entry name" value="NAD(P)-bd_dom_sf"/>
</dbReference>
<dbReference type="RefSeq" id="WP_138723038.1">
    <property type="nucleotide sequence ID" value="NZ_SSHJ02000006.1"/>
</dbReference>
<dbReference type="SUPFAM" id="SSF51735">
    <property type="entry name" value="NAD(P)-binding Rossmann-fold domains"/>
    <property type="match status" value="1"/>
</dbReference>
<dbReference type="Gene3D" id="3.40.50.720">
    <property type="entry name" value="NAD(P)-binding Rossmann-like Domain"/>
    <property type="match status" value="1"/>
</dbReference>
<name>A0ABW9J5W0_9SPHI</name>
<dbReference type="Pfam" id="PF03807">
    <property type="entry name" value="F420_oxidored"/>
    <property type="match status" value="1"/>
</dbReference>